<feature type="compositionally biased region" description="Acidic residues" evidence="1">
    <location>
        <begin position="65"/>
        <end position="77"/>
    </location>
</feature>
<dbReference type="InterPro" id="IPR052577">
    <property type="entry name" value="VWA7"/>
</dbReference>
<feature type="compositionally biased region" description="Basic and acidic residues" evidence="1">
    <location>
        <begin position="130"/>
        <end position="142"/>
    </location>
</feature>
<reference evidence="3" key="1">
    <citation type="submission" date="2021-02" db="EMBL/GenBank/DDBJ databases">
        <authorList>
            <person name="Nowell W R."/>
        </authorList>
    </citation>
    <scope>NUCLEOTIDE SEQUENCE</scope>
</reference>
<accession>A0A820G398</accession>
<evidence type="ECO:0000313" key="5">
    <source>
        <dbReference type="Proteomes" id="UP000663851"/>
    </source>
</evidence>
<feature type="compositionally biased region" description="Basic residues" evidence="1">
    <location>
        <begin position="656"/>
        <end position="665"/>
    </location>
</feature>
<feature type="compositionally biased region" description="Basic and acidic residues" evidence="1">
    <location>
        <begin position="410"/>
        <end position="420"/>
    </location>
</feature>
<feature type="compositionally biased region" description="Polar residues" evidence="1">
    <location>
        <begin position="157"/>
        <end position="174"/>
    </location>
</feature>
<dbReference type="Proteomes" id="UP000663848">
    <property type="component" value="Unassembled WGS sequence"/>
</dbReference>
<dbReference type="AlphaFoldDB" id="A0A820G398"/>
<feature type="domain" description="VWA7 N-terminal" evidence="2">
    <location>
        <begin position="827"/>
        <end position="1070"/>
    </location>
</feature>
<dbReference type="Proteomes" id="UP000663851">
    <property type="component" value="Unassembled WGS sequence"/>
</dbReference>
<feature type="compositionally biased region" description="Polar residues" evidence="1">
    <location>
        <begin position="393"/>
        <end position="402"/>
    </location>
</feature>
<dbReference type="Pfam" id="PF25107">
    <property type="entry name" value="VWA7_N"/>
    <property type="match status" value="1"/>
</dbReference>
<evidence type="ECO:0000256" key="1">
    <source>
        <dbReference type="SAM" id="MobiDB-lite"/>
    </source>
</evidence>
<feature type="compositionally biased region" description="Polar residues" evidence="1">
    <location>
        <begin position="422"/>
        <end position="431"/>
    </location>
</feature>
<dbReference type="EMBL" id="CAJOBO010000681">
    <property type="protein sequence ID" value="CAF4271285.1"/>
    <property type="molecule type" value="Genomic_DNA"/>
</dbReference>
<proteinExistence type="predicted"/>
<dbReference type="InterPro" id="IPR056862">
    <property type="entry name" value="VWA7_N"/>
</dbReference>
<name>A0A820G398_9BILA</name>
<evidence type="ECO:0000313" key="3">
    <source>
        <dbReference type="EMBL" id="CAF4271285.1"/>
    </source>
</evidence>
<feature type="compositionally biased region" description="Polar residues" evidence="1">
    <location>
        <begin position="40"/>
        <end position="56"/>
    </location>
</feature>
<dbReference type="PANTHER" id="PTHR14905">
    <property type="entry name" value="NG37"/>
    <property type="match status" value="1"/>
</dbReference>
<feature type="compositionally biased region" description="Pro residues" evidence="1">
    <location>
        <begin position="373"/>
        <end position="389"/>
    </location>
</feature>
<gene>
    <name evidence="3" type="ORF">HFQ381_LOCUS11683</name>
    <name evidence="4" type="ORF">QYT958_LOCUS261</name>
</gene>
<evidence type="ECO:0000313" key="4">
    <source>
        <dbReference type="EMBL" id="CAF4445598.1"/>
    </source>
</evidence>
<feature type="compositionally biased region" description="Basic and acidic residues" evidence="1">
    <location>
        <begin position="177"/>
        <end position="186"/>
    </location>
</feature>
<feature type="compositionally biased region" description="Acidic residues" evidence="1">
    <location>
        <begin position="7"/>
        <end position="17"/>
    </location>
</feature>
<sequence length="1176" mass="135304">MRKPPLSDDDDDDDDDFDRPSPLLQTQRFSKSDPVGTKNLHMTQTKPKSTEVSNFKINLGRIHDNDEEDSLNDTDDDTNTKTGRSSSSVTTSQLTPKPKNRSFLKKDGEKPQIKPRHTGINDDDDDDDERNVFGKTKVEPSPRHQILSFREEEERNQSFMQTFATEKKQQSPTDLFSADHRFDSRKNQKNFSNDYQNKKQTDSDDESRLSSRKSKRNEFKSSRHSPTSFDQVKSQKHSSRSKESTDQSDSDEEFFMKPSQKQGFTKEQQLYNDSIQDTDLNFVQHQPSSNQTSSANKRGGESDQRSSHFEVSDFVIPSTTTNQKSQSRPTSAKSNTTRQQTQSGIDTVANANVPPTCDPLTSNNGALAASLQPPSPPPRSSAKLPPKPKPSSHTTAGSSNKKQAFKIPSRYREITSRVDNGRNPTATSDLTRSIERAIQKELQSKTLPRPQSARSRKQSASSNSSAGRRRRSSSAYEHVQPRVNTNRSINFDELNTSQFRNDSSQSIKDAAYLEWLKNKEERRKLEKEQIKLWEQEKTKIVDKSRVERQVQLNAQNLDRWRQEKEKEIIKRKKEEIQLKREEEEKKIQEEKKIKNEAKAGFEEWKIKKDEKLTVQITESRNKKNEIEQQQEEKQKKVLEAEKAYEKWMNRKSDQAKKKHETKKHTRENQFKKLRENEETKFVSAQEAYEKWLQEKEKYEVDEKLNTKRRNSLTNQPQVPFLPGGSQKNTGKIRHAVCFNLLCVNIHFYAVAAFIPHPAIRFGGQAGESITHTDMTQLGFIRSLGRFFLGTHHGNQVNAEIFNSTHTIDELYQLVHLDWSSDQVKLYSHPLKSIIDHIQVRDALVDLNPSTKDLPSAHFDTESFIESNRRIMDLRKKVIEDATNPNKDLDSAREKIGDLLHTLQDFYSHSNWIEMSKTEINHRIGMEENIGQIADIHQATCISDGCKNIKSKCSILQKLILKNCPMEYYDCKNNIRDEINKQDILTNGYMSNQLHEKEEPVLKPTNIEKCSHGSVMDKTAHQSPFGGINKDTMTPVYSPHYHLHFEAAKLAIQTTEQFFNDLCKDIGNENFDRLFAINLTEKHVEMAVTAIENNEKFHFLTATLSIGLSSGDINFQKRIKQRLQEILSIVFDNKDPDVPTYTLNDIGVDRNAMNIHSGSLLIDSSKTIKSRRLSQRR</sequence>
<organism evidence="3 5">
    <name type="scientific">Rotaria socialis</name>
    <dbReference type="NCBI Taxonomy" id="392032"/>
    <lineage>
        <taxon>Eukaryota</taxon>
        <taxon>Metazoa</taxon>
        <taxon>Spiralia</taxon>
        <taxon>Gnathifera</taxon>
        <taxon>Rotifera</taxon>
        <taxon>Eurotatoria</taxon>
        <taxon>Bdelloidea</taxon>
        <taxon>Philodinida</taxon>
        <taxon>Philodinidae</taxon>
        <taxon>Rotaria</taxon>
    </lineage>
</organism>
<evidence type="ECO:0000259" key="2">
    <source>
        <dbReference type="Pfam" id="PF25107"/>
    </source>
</evidence>
<protein>
    <recommendedName>
        <fullName evidence="2">VWA7 N-terminal domain-containing protein</fullName>
    </recommendedName>
</protein>
<feature type="compositionally biased region" description="Basic and acidic residues" evidence="1">
    <location>
        <begin position="432"/>
        <end position="443"/>
    </location>
</feature>
<feature type="region of interest" description="Disordered" evidence="1">
    <location>
        <begin position="1"/>
        <end position="489"/>
    </location>
</feature>
<comment type="caution">
    <text evidence="3">The sequence shown here is derived from an EMBL/GenBank/DDBJ whole genome shotgun (WGS) entry which is preliminary data.</text>
</comment>
<dbReference type="PANTHER" id="PTHR14905:SF7">
    <property type="entry name" value="VON WILLEBRAND FACTOR A DOMAIN-CONTAINING PROTEIN 7"/>
    <property type="match status" value="1"/>
</dbReference>
<dbReference type="EMBL" id="CAJOBR010000011">
    <property type="protein sequence ID" value="CAF4445598.1"/>
    <property type="molecule type" value="Genomic_DNA"/>
</dbReference>
<feature type="compositionally biased region" description="Basic and acidic residues" evidence="1">
    <location>
        <begin position="196"/>
        <end position="209"/>
    </location>
</feature>
<feature type="compositionally biased region" description="Polar residues" evidence="1">
    <location>
        <begin position="81"/>
        <end position="95"/>
    </location>
</feature>
<feature type="compositionally biased region" description="Polar residues" evidence="1">
    <location>
        <begin position="317"/>
        <end position="345"/>
    </location>
</feature>
<feature type="compositionally biased region" description="Polar residues" evidence="1">
    <location>
        <begin position="259"/>
        <end position="296"/>
    </location>
</feature>
<feature type="compositionally biased region" description="Basic and acidic residues" evidence="1">
    <location>
        <begin position="298"/>
        <end position="311"/>
    </location>
</feature>
<feature type="region of interest" description="Disordered" evidence="1">
    <location>
        <begin position="649"/>
        <end position="669"/>
    </location>
</feature>